<dbReference type="InterPro" id="IPR013362">
    <property type="entry name" value="Pilus_4_PilV"/>
</dbReference>
<dbReference type="OrthoDB" id="8547299at2"/>
<evidence type="ECO:0000313" key="2">
    <source>
        <dbReference type="EMBL" id="TCO76308.1"/>
    </source>
</evidence>
<proteinExistence type="predicted"/>
<comment type="caution">
    <text evidence="2">The sequence shown here is derived from an EMBL/GenBank/DDBJ whole genome shotgun (WGS) entry which is preliminary data.</text>
</comment>
<dbReference type="Proteomes" id="UP000294980">
    <property type="component" value="Unassembled WGS sequence"/>
</dbReference>
<sequence length="146" mass="15688">MRGALQALAPSRQRGVGMIEVLIAIVVVALGVLAIIRMQTNMVRTNQSALMRSQATLLVYDMTDRLRVDRQSAIDGLYNRGFDDAVPGGGTLLANETAEWLARVAEYLPQGAGAIASNGNLVTVSVRWDDSRGEQPAQVFSTSAEI</sequence>
<organism evidence="2 3">
    <name type="scientific">Chromatocurvus halotolerans</name>
    <dbReference type="NCBI Taxonomy" id="1132028"/>
    <lineage>
        <taxon>Bacteria</taxon>
        <taxon>Pseudomonadati</taxon>
        <taxon>Pseudomonadota</taxon>
        <taxon>Gammaproteobacteria</taxon>
        <taxon>Cellvibrionales</taxon>
        <taxon>Halieaceae</taxon>
        <taxon>Chromatocurvus</taxon>
    </lineage>
</organism>
<reference evidence="2 3" key="1">
    <citation type="submission" date="2019-03" db="EMBL/GenBank/DDBJ databases">
        <title>Genomic Encyclopedia of Type Strains, Phase IV (KMG-IV): sequencing the most valuable type-strain genomes for metagenomic binning, comparative biology and taxonomic classification.</title>
        <authorList>
            <person name="Goeker M."/>
        </authorList>
    </citation>
    <scope>NUCLEOTIDE SEQUENCE [LARGE SCALE GENOMIC DNA]</scope>
    <source>
        <strain evidence="2 3">DSM 23344</strain>
    </source>
</reference>
<keyword evidence="1" id="KW-0472">Membrane</keyword>
<keyword evidence="1" id="KW-1133">Transmembrane helix</keyword>
<dbReference type="AlphaFoldDB" id="A0A4R2L188"/>
<accession>A0A4R2L188</accession>
<feature type="transmembrane region" description="Helical" evidence="1">
    <location>
        <begin position="15"/>
        <end position="36"/>
    </location>
</feature>
<protein>
    <submittedName>
        <fullName evidence="2">Type IV pilus assembly protein PilV</fullName>
    </submittedName>
</protein>
<dbReference type="RefSeq" id="WP_117315290.1">
    <property type="nucleotide sequence ID" value="NZ_QQSW01000003.1"/>
</dbReference>
<gene>
    <name evidence="2" type="ORF">EV688_105271</name>
</gene>
<dbReference type="InterPro" id="IPR012902">
    <property type="entry name" value="N_methyl_site"/>
</dbReference>
<name>A0A4R2L188_9GAMM</name>
<keyword evidence="3" id="KW-1185">Reference proteome</keyword>
<dbReference type="EMBL" id="SLWX01000005">
    <property type="protein sequence ID" value="TCO76308.1"/>
    <property type="molecule type" value="Genomic_DNA"/>
</dbReference>
<dbReference type="NCBIfam" id="TIGR02523">
    <property type="entry name" value="type_IV_pilV"/>
    <property type="match status" value="1"/>
</dbReference>
<dbReference type="Pfam" id="PF07963">
    <property type="entry name" value="N_methyl"/>
    <property type="match status" value="1"/>
</dbReference>
<evidence type="ECO:0000313" key="3">
    <source>
        <dbReference type="Proteomes" id="UP000294980"/>
    </source>
</evidence>
<keyword evidence="1" id="KW-0812">Transmembrane</keyword>
<evidence type="ECO:0000256" key="1">
    <source>
        <dbReference type="SAM" id="Phobius"/>
    </source>
</evidence>
<dbReference type="NCBIfam" id="TIGR02532">
    <property type="entry name" value="IV_pilin_GFxxxE"/>
    <property type="match status" value="1"/>
</dbReference>